<accession>A0A285HTQ1</accession>
<dbReference type="InterPro" id="IPR006480">
    <property type="entry name" value="Phage_holin_4_1"/>
</dbReference>
<feature type="transmembrane region" description="Helical" evidence="5">
    <location>
        <begin position="35"/>
        <end position="54"/>
    </location>
</feature>
<evidence type="ECO:0000256" key="5">
    <source>
        <dbReference type="SAM" id="Phobius"/>
    </source>
</evidence>
<organism evidence="6 7">
    <name type="scientific">Orenia metallireducens</name>
    <dbReference type="NCBI Taxonomy" id="1413210"/>
    <lineage>
        <taxon>Bacteria</taxon>
        <taxon>Bacillati</taxon>
        <taxon>Bacillota</taxon>
        <taxon>Clostridia</taxon>
        <taxon>Halanaerobiales</taxon>
        <taxon>Halobacteroidaceae</taxon>
        <taxon>Orenia</taxon>
    </lineage>
</organism>
<dbReference type="RefSeq" id="WP_216358824.1">
    <property type="nucleotide sequence ID" value="NZ_OBDZ01000024.1"/>
</dbReference>
<feature type="transmembrane region" description="Helical" evidence="5">
    <location>
        <begin position="66"/>
        <end position="82"/>
    </location>
</feature>
<evidence type="ECO:0000313" key="7">
    <source>
        <dbReference type="Proteomes" id="UP000219573"/>
    </source>
</evidence>
<gene>
    <name evidence="6" type="ORF">SAMN06265827_12458</name>
</gene>
<name>A0A285HTQ1_9FIRM</name>
<comment type="subcellular location">
    <subcellularLocation>
        <location evidence="1">Membrane</location>
        <topology evidence="1">Multi-pass membrane protein</topology>
    </subcellularLocation>
</comment>
<reference evidence="7" key="1">
    <citation type="submission" date="2017-09" db="EMBL/GenBank/DDBJ databases">
        <authorList>
            <person name="Varghese N."/>
            <person name="Submissions S."/>
        </authorList>
    </citation>
    <scope>NUCLEOTIDE SEQUENCE [LARGE SCALE GENOMIC DNA]</scope>
    <source>
        <strain evidence="7">MSL47</strain>
    </source>
</reference>
<feature type="transmembrane region" description="Helical" evidence="5">
    <location>
        <begin position="7"/>
        <end position="29"/>
    </location>
</feature>
<keyword evidence="3 5" id="KW-1133">Transmembrane helix</keyword>
<dbReference type="EMBL" id="OBDZ01000024">
    <property type="protein sequence ID" value="SNY39049.1"/>
    <property type="molecule type" value="Genomic_DNA"/>
</dbReference>
<dbReference type="Pfam" id="PF05105">
    <property type="entry name" value="Phage_holin_4_1"/>
    <property type="match status" value="1"/>
</dbReference>
<proteinExistence type="predicted"/>
<keyword evidence="2 5" id="KW-0812">Transmembrane</keyword>
<dbReference type="NCBIfam" id="TIGR01593">
    <property type="entry name" value="holin_tox_secr"/>
    <property type="match status" value="1"/>
</dbReference>
<keyword evidence="7" id="KW-1185">Reference proteome</keyword>
<evidence type="ECO:0000256" key="3">
    <source>
        <dbReference type="ARBA" id="ARBA00022989"/>
    </source>
</evidence>
<evidence type="ECO:0000256" key="2">
    <source>
        <dbReference type="ARBA" id="ARBA00022692"/>
    </source>
</evidence>
<evidence type="ECO:0000313" key="6">
    <source>
        <dbReference type="EMBL" id="SNY39049.1"/>
    </source>
</evidence>
<sequence length="134" mass="14859">MIVFERVLNYLHYLIGLVGGFICYGVGGYDKSLEVLAWMVIIDYITGLLSAYMLKELDSDIGREGIARKVGLFFTVAIAHLVDQVLGSGGMVRQMAIWFYISKEGISALENLGEAGVLIPDSLRKALKQLRNKE</sequence>
<evidence type="ECO:0000256" key="4">
    <source>
        <dbReference type="ARBA" id="ARBA00023136"/>
    </source>
</evidence>
<protein>
    <submittedName>
        <fullName evidence="6">Toxin secretion/phage lysis holin</fullName>
    </submittedName>
</protein>
<dbReference type="AlphaFoldDB" id="A0A285HTQ1"/>
<dbReference type="Proteomes" id="UP000219573">
    <property type="component" value="Unassembled WGS sequence"/>
</dbReference>
<evidence type="ECO:0000256" key="1">
    <source>
        <dbReference type="ARBA" id="ARBA00004141"/>
    </source>
</evidence>
<dbReference type="GO" id="GO:0016020">
    <property type="term" value="C:membrane"/>
    <property type="evidence" value="ECO:0007669"/>
    <property type="project" value="UniProtKB-SubCell"/>
</dbReference>
<keyword evidence="4 5" id="KW-0472">Membrane</keyword>